<proteinExistence type="predicted"/>
<keyword evidence="2" id="KW-0176">Collagen</keyword>
<gene>
    <name evidence="2" type="ORF">IAA48_02050</name>
</gene>
<dbReference type="PANTHER" id="PTHR24023:SF1082">
    <property type="entry name" value="COLLAGEN TRIPLE HELIX REPEAT"/>
    <property type="match status" value="1"/>
</dbReference>
<dbReference type="InterPro" id="IPR050149">
    <property type="entry name" value="Collagen_superfamily"/>
</dbReference>
<dbReference type="Gene3D" id="1.20.5.320">
    <property type="entry name" value="6-Phosphogluconate Dehydrogenase, domain 3"/>
    <property type="match status" value="1"/>
</dbReference>
<accession>A0A9D1REU1</accession>
<dbReference type="GO" id="GO:0030198">
    <property type="term" value="P:extracellular matrix organization"/>
    <property type="evidence" value="ECO:0007669"/>
    <property type="project" value="TreeGrafter"/>
</dbReference>
<comment type="caution">
    <text evidence="2">The sequence shown here is derived from an EMBL/GenBank/DDBJ whole genome shotgun (WGS) entry which is preliminary data.</text>
</comment>
<evidence type="ECO:0000313" key="2">
    <source>
        <dbReference type="EMBL" id="HIW85256.1"/>
    </source>
</evidence>
<evidence type="ECO:0000256" key="1">
    <source>
        <dbReference type="SAM" id="MobiDB-lite"/>
    </source>
</evidence>
<dbReference type="Proteomes" id="UP000824205">
    <property type="component" value="Unassembled WGS sequence"/>
</dbReference>
<dbReference type="AlphaFoldDB" id="A0A9D1REU1"/>
<reference evidence="2" key="2">
    <citation type="submission" date="2021-04" db="EMBL/GenBank/DDBJ databases">
        <authorList>
            <person name="Gilroy R."/>
        </authorList>
    </citation>
    <scope>NUCLEOTIDE SEQUENCE</scope>
    <source>
        <strain evidence="2">421</strain>
    </source>
</reference>
<sequence length="394" mass="41784">MLIEIEVSGQRQRMTNTVYSAQQSENCLACLFDFKTNEWQGLVKTAHFKAEPDGEVYSVVLEQDRCLVPSKVLEQDGYFSFSVIGEKDSYRITTAALSVLNRKAVYGGEPQEEPEETQYEQLVSLAASAVGAAEAAQGIAKQLEEDAQSGAFKGDKGDKGDTGAQGPQGEKGESGKDGAAATVTVGTTQTAEPGTPASVTNSGTQSAAVLDFVIPKGEKGEKGEKGDTGPQGIQGPQGAFAAVDAQLDEESTAPVQNKVIAAALAAKQDKIAADYFVCARYNDWVKGAMGSAGQFMDSTTRLRSGYHYYATGTQIILKPPTNYWLAAVIYSKSGTSYVKQDGIGWVSDPTLVTIEDGANYVAFQYGQANNVALNPADGLNAEIMIKLPAAVQHE</sequence>
<evidence type="ECO:0000313" key="3">
    <source>
        <dbReference type="Proteomes" id="UP000824205"/>
    </source>
</evidence>
<dbReference type="PANTHER" id="PTHR24023">
    <property type="entry name" value="COLLAGEN ALPHA"/>
    <property type="match status" value="1"/>
</dbReference>
<dbReference type="GO" id="GO:0005615">
    <property type="term" value="C:extracellular space"/>
    <property type="evidence" value="ECO:0007669"/>
    <property type="project" value="TreeGrafter"/>
</dbReference>
<reference evidence="2" key="1">
    <citation type="journal article" date="2021" name="PeerJ">
        <title>Extensive microbial diversity within the chicken gut microbiome revealed by metagenomics and culture.</title>
        <authorList>
            <person name="Gilroy R."/>
            <person name="Ravi A."/>
            <person name="Getino M."/>
            <person name="Pursley I."/>
            <person name="Horton D.L."/>
            <person name="Alikhan N.F."/>
            <person name="Baker D."/>
            <person name="Gharbi K."/>
            <person name="Hall N."/>
            <person name="Watson M."/>
            <person name="Adriaenssens E.M."/>
            <person name="Foster-Nyarko E."/>
            <person name="Jarju S."/>
            <person name="Secka A."/>
            <person name="Antonio M."/>
            <person name="Oren A."/>
            <person name="Chaudhuri R.R."/>
            <person name="La Ragione R."/>
            <person name="Hildebrand F."/>
            <person name="Pallen M.J."/>
        </authorList>
    </citation>
    <scope>NUCLEOTIDE SEQUENCE</scope>
    <source>
        <strain evidence="2">421</strain>
    </source>
</reference>
<dbReference type="EMBL" id="DXGE01000010">
    <property type="protein sequence ID" value="HIW85256.1"/>
    <property type="molecule type" value="Genomic_DNA"/>
</dbReference>
<protein>
    <submittedName>
        <fullName evidence="2">Collagen-like protein</fullName>
    </submittedName>
</protein>
<dbReference type="GO" id="GO:0031012">
    <property type="term" value="C:extracellular matrix"/>
    <property type="evidence" value="ECO:0007669"/>
    <property type="project" value="TreeGrafter"/>
</dbReference>
<organism evidence="2 3">
    <name type="scientific">Candidatus Eubacterium faecipullorum</name>
    <dbReference type="NCBI Taxonomy" id="2838571"/>
    <lineage>
        <taxon>Bacteria</taxon>
        <taxon>Bacillati</taxon>
        <taxon>Bacillota</taxon>
        <taxon>Clostridia</taxon>
        <taxon>Eubacteriales</taxon>
        <taxon>Eubacteriaceae</taxon>
        <taxon>Eubacterium</taxon>
    </lineage>
</organism>
<dbReference type="GO" id="GO:0030020">
    <property type="term" value="F:extracellular matrix structural constituent conferring tensile strength"/>
    <property type="evidence" value="ECO:0007669"/>
    <property type="project" value="TreeGrafter"/>
</dbReference>
<feature type="region of interest" description="Disordered" evidence="1">
    <location>
        <begin position="150"/>
        <end position="180"/>
    </location>
</feature>
<name>A0A9D1REU1_9FIRM</name>